<dbReference type="Pfam" id="PF01263">
    <property type="entry name" value="Aldose_epim"/>
    <property type="match status" value="1"/>
</dbReference>
<dbReference type="GO" id="GO:0016853">
    <property type="term" value="F:isomerase activity"/>
    <property type="evidence" value="ECO:0007669"/>
    <property type="project" value="InterPro"/>
</dbReference>
<dbReference type="InterPro" id="IPR014718">
    <property type="entry name" value="GH-type_carb-bd"/>
</dbReference>
<name>W9H9D1_9PROT</name>
<reference evidence="1 2" key="1">
    <citation type="submission" date="2013-08" db="EMBL/GenBank/DDBJ databases">
        <title>The genome sequence of Skermanella stibiiresistens.</title>
        <authorList>
            <person name="Zhu W."/>
            <person name="Wang G."/>
        </authorList>
    </citation>
    <scope>NUCLEOTIDE SEQUENCE [LARGE SCALE GENOMIC DNA]</scope>
    <source>
        <strain evidence="1 2">SB22</strain>
    </source>
</reference>
<dbReference type="Proteomes" id="UP000019486">
    <property type="component" value="Unassembled WGS sequence"/>
</dbReference>
<dbReference type="CDD" id="cd09024">
    <property type="entry name" value="Aldose_epim_lacX"/>
    <property type="match status" value="1"/>
</dbReference>
<gene>
    <name evidence="1" type="ORF">N825_27440</name>
</gene>
<dbReference type="AlphaFoldDB" id="W9H9D1"/>
<dbReference type="RefSeq" id="WP_037448959.1">
    <property type="nucleotide sequence ID" value="NZ_AVFL01000004.1"/>
</dbReference>
<dbReference type="OrthoDB" id="9795355at2"/>
<proteinExistence type="predicted"/>
<dbReference type="SUPFAM" id="SSF74650">
    <property type="entry name" value="Galactose mutarotase-like"/>
    <property type="match status" value="1"/>
</dbReference>
<sequence length="305" mass="33915">MNPDQHQEDRHELDNGRLRAVIKAEGAELCSLRGTDGDELLWQAGPVWPRHAPVLFPIVGRLKDDALVHGGASHRMTQHGFARDRRFSWIDQGPASCRLVLEDDGETRRIYPFAFRLEIAFALEGDSLVVWHAVSNPGTDDLPASLGVHPAFRWPLVDGIPREAHELEFETEEPAPVRRIDMGIDKGLLMPESFPTPVEGRRLRLDDGLFEADALILDQPRSRSVRYSAPAAPAGTPTITISWEGFEQLGLWSKPGGDFLCVEPWYGYSSPAGFDAEFSAKPGIMRLAPGARREFSYRVTLGRSA</sequence>
<dbReference type="InterPro" id="IPR037481">
    <property type="entry name" value="LacX"/>
</dbReference>
<evidence type="ECO:0000313" key="2">
    <source>
        <dbReference type="Proteomes" id="UP000019486"/>
    </source>
</evidence>
<dbReference type="PATRIC" id="fig|1385369.3.peg.1427"/>
<dbReference type="InterPro" id="IPR008183">
    <property type="entry name" value="Aldose_1/G6P_1-epimerase"/>
</dbReference>
<evidence type="ECO:0000313" key="1">
    <source>
        <dbReference type="EMBL" id="EWY41287.1"/>
    </source>
</evidence>
<dbReference type="GO" id="GO:0030246">
    <property type="term" value="F:carbohydrate binding"/>
    <property type="evidence" value="ECO:0007669"/>
    <property type="project" value="InterPro"/>
</dbReference>
<comment type="caution">
    <text evidence="1">The sequence shown here is derived from an EMBL/GenBank/DDBJ whole genome shotgun (WGS) entry which is preliminary data.</text>
</comment>
<accession>W9H9D1</accession>
<organism evidence="1 2">
    <name type="scientific">Skermanella stibiiresistens SB22</name>
    <dbReference type="NCBI Taxonomy" id="1385369"/>
    <lineage>
        <taxon>Bacteria</taxon>
        <taxon>Pseudomonadati</taxon>
        <taxon>Pseudomonadota</taxon>
        <taxon>Alphaproteobacteria</taxon>
        <taxon>Rhodospirillales</taxon>
        <taxon>Azospirillaceae</taxon>
        <taxon>Skermanella</taxon>
    </lineage>
</organism>
<dbReference type="EMBL" id="AVFL01000004">
    <property type="protein sequence ID" value="EWY41287.1"/>
    <property type="molecule type" value="Genomic_DNA"/>
</dbReference>
<dbReference type="PANTHER" id="PTHR11122:SF13">
    <property type="entry name" value="GLUCOSE-6-PHOSPHATE 1-EPIMERASE"/>
    <property type="match status" value="1"/>
</dbReference>
<dbReference type="Gene3D" id="2.70.98.10">
    <property type="match status" value="1"/>
</dbReference>
<dbReference type="InterPro" id="IPR011013">
    <property type="entry name" value="Gal_mutarotase_sf_dom"/>
</dbReference>
<dbReference type="STRING" id="1385369.N825_27440"/>
<keyword evidence="2" id="KW-1185">Reference proteome</keyword>
<dbReference type="PANTHER" id="PTHR11122">
    <property type="entry name" value="APOSPORY-ASSOCIATED PROTEIN C-RELATED"/>
    <property type="match status" value="1"/>
</dbReference>
<protein>
    <submittedName>
        <fullName evidence="1">Aldose 1-epimerase</fullName>
    </submittedName>
</protein>
<dbReference type="GO" id="GO:0005975">
    <property type="term" value="P:carbohydrate metabolic process"/>
    <property type="evidence" value="ECO:0007669"/>
    <property type="project" value="InterPro"/>
</dbReference>